<dbReference type="PANTHER" id="PTHR11255:SF98">
    <property type="entry name" value="DIACYLGLYCEROL KINASE 5"/>
    <property type="match status" value="1"/>
</dbReference>
<dbReference type="Pfam" id="PF00609">
    <property type="entry name" value="DAGK_acc"/>
    <property type="match status" value="1"/>
</dbReference>
<dbReference type="Gene3D" id="3.40.50.10330">
    <property type="entry name" value="Probable inorganic polyphosphate/atp-NAD kinase, domain 1"/>
    <property type="match status" value="1"/>
</dbReference>
<evidence type="ECO:0000313" key="11">
    <source>
        <dbReference type="Proteomes" id="UP000027138"/>
    </source>
</evidence>
<dbReference type="InterPro" id="IPR000756">
    <property type="entry name" value="Diacylglycerol_kin_accessory"/>
</dbReference>
<dbReference type="GO" id="GO:0004143">
    <property type="term" value="F:ATP-dependent diacylglycerol kinase activity"/>
    <property type="evidence" value="ECO:0007669"/>
    <property type="project" value="UniProtKB-EC"/>
</dbReference>
<evidence type="ECO:0000256" key="2">
    <source>
        <dbReference type="ARBA" id="ARBA00011245"/>
    </source>
</evidence>
<dbReference type="SUPFAM" id="SSF111331">
    <property type="entry name" value="NAD kinase/diacylglycerol kinase-like"/>
    <property type="match status" value="1"/>
</dbReference>
<keyword evidence="3 8" id="KW-0808">Transferase</keyword>
<dbReference type="InterPro" id="IPR027417">
    <property type="entry name" value="P-loop_NTPase"/>
</dbReference>
<dbReference type="SMART" id="SM00045">
    <property type="entry name" value="DAGKa"/>
    <property type="match status" value="1"/>
</dbReference>
<dbReference type="InterPro" id="IPR016064">
    <property type="entry name" value="NAD/diacylglycerol_kinase_sf"/>
</dbReference>
<dbReference type="Proteomes" id="UP000027138">
    <property type="component" value="Unassembled WGS sequence"/>
</dbReference>
<dbReference type="PANTHER" id="PTHR11255">
    <property type="entry name" value="DIACYLGLYCEROL KINASE"/>
    <property type="match status" value="1"/>
</dbReference>
<dbReference type="GO" id="GO:0016020">
    <property type="term" value="C:membrane"/>
    <property type="evidence" value="ECO:0007669"/>
    <property type="project" value="TreeGrafter"/>
</dbReference>
<keyword evidence="4 8" id="KW-0547">Nucleotide-binding</keyword>
<dbReference type="GO" id="GO:0043531">
    <property type="term" value="F:ADP binding"/>
    <property type="evidence" value="ECO:0007669"/>
    <property type="project" value="InterPro"/>
</dbReference>
<sequence>MASDLAEFLWNKFLKALEEAEPELHLGIVSHFKDIKRDMKIQSFQCNTYRSTMLCRLLYDLNDAISECRVFAQQRRLISRNSVRFNPLTEFYFVQTMKRRTARLKIRLIELAHLAEIIREGEEQVSESFPITFPGGEASDVIGFHIYKAKYEEKLLQNNGGLKAIGIVGMGGSGKTTLALEICNAERVRMEFSTRICVRLSDITRSNEPEIGRKVVKLVLEALGYDISRLRDTNMDGLLSILSSLLFHGRYLIVFDDVWIIHEFWDSFLKELPVQPGGAVIVTSRLKEVAKKIVGEENLFDIPPLDNEDCWQIFVNMVHQERLISVDHHILAKIKEEIKDQFHGLPLAAKTLAKIIPKRILEIFEPNLLKEYCIPVYMLREDSNVIIDTHMPECPVLVFIYTKEKQLEKELFDTFRSLLNRNQVFNLLEVNPGEELSKVYSNLERLKLSGLPLANEIQNRLRTIVVGGDVAVNMLLETIGDLRLERPPSIAPMPLGSENDLAFSFGWGKKDSGSDRPSVVSFLKSVEHARKMKIDSWHILIRMRAPVEGPCDPAPIMLPGSLHAFQHECNMEGYHTFRGGFWTYFSIGIHAQLEESKKLVYQNQSASARPGCMRGLFSKFSKSFDSLNLNFSTRWIQHFVNRGIASYAKIKIMKGQGLWEDVYLPYSITSIICLNLPSFSGGMNPWGIPSIRRMRDRDLTPSYVDDGLLEIVGFRDDLLGLLQLGPSRQGTRIAQAHRIRFEFHKGAWDHTFMKMDGESWKQPLPVDDDTIVIEISHHGQINVLATHDCVSRSVFDPPFPIVFSDEDDSSEEDFLEVEVRRKFGAAPTFRIPDSVDISHLS</sequence>
<dbReference type="SMART" id="SM00046">
    <property type="entry name" value="DAGKc"/>
    <property type="match status" value="1"/>
</dbReference>
<keyword evidence="7" id="KW-0346">Stress response</keyword>
<evidence type="ECO:0000256" key="3">
    <source>
        <dbReference type="ARBA" id="ARBA00022679"/>
    </source>
</evidence>
<accession>A0A067JM74</accession>
<dbReference type="InterPro" id="IPR037607">
    <property type="entry name" value="DGK"/>
</dbReference>
<dbReference type="STRING" id="180498.A0A067JM74"/>
<keyword evidence="6 8" id="KW-0067">ATP-binding</keyword>
<comment type="catalytic activity">
    <reaction evidence="8">
        <text>a 1,2-diacyl-sn-glycerol + ATP = a 1,2-diacyl-sn-glycero-3-phosphate + ADP + H(+)</text>
        <dbReference type="Rhea" id="RHEA:10272"/>
        <dbReference type="ChEBI" id="CHEBI:15378"/>
        <dbReference type="ChEBI" id="CHEBI:17815"/>
        <dbReference type="ChEBI" id="CHEBI:30616"/>
        <dbReference type="ChEBI" id="CHEBI:58608"/>
        <dbReference type="ChEBI" id="CHEBI:456216"/>
        <dbReference type="EC" id="2.7.1.107"/>
    </reaction>
</comment>
<dbReference type="GO" id="GO:0007200">
    <property type="term" value="P:phospholipase C-activating G protein-coupled receptor signaling pathway"/>
    <property type="evidence" value="ECO:0007669"/>
    <property type="project" value="InterPro"/>
</dbReference>
<protein>
    <recommendedName>
        <fullName evidence="8">Diacylglycerol kinase</fullName>
        <shortName evidence="8">DAG kinase</shortName>
        <ecNumber evidence="8">2.7.1.107</ecNumber>
    </recommendedName>
</protein>
<reference evidence="10 11" key="1">
    <citation type="journal article" date="2014" name="PLoS ONE">
        <title>Global Analysis of Gene Expression Profiles in Physic Nut (Jatropha curcas L.) Seedlings Exposed to Salt Stress.</title>
        <authorList>
            <person name="Zhang L."/>
            <person name="Zhang C."/>
            <person name="Wu P."/>
            <person name="Chen Y."/>
            <person name="Li M."/>
            <person name="Jiang H."/>
            <person name="Wu G."/>
        </authorList>
    </citation>
    <scope>NUCLEOTIDE SEQUENCE [LARGE SCALE GENOMIC DNA]</scope>
    <source>
        <strain evidence="11">cv. GZQX0401</strain>
        <tissue evidence="10">Young leaves</tissue>
    </source>
</reference>
<dbReference type="AlphaFoldDB" id="A0A067JM74"/>
<feature type="domain" description="DAGKc" evidence="9">
    <location>
        <begin position="391"/>
        <end position="543"/>
    </location>
</feature>
<evidence type="ECO:0000256" key="5">
    <source>
        <dbReference type="ARBA" id="ARBA00022777"/>
    </source>
</evidence>
<dbReference type="PROSITE" id="PS50146">
    <property type="entry name" value="DAGK"/>
    <property type="match status" value="1"/>
</dbReference>
<name>A0A067JM74_JATCU</name>
<organism evidence="10 11">
    <name type="scientific">Jatropha curcas</name>
    <name type="common">Barbados nut</name>
    <dbReference type="NCBI Taxonomy" id="180498"/>
    <lineage>
        <taxon>Eukaryota</taxon>
        <taxon>Viridiplantae</taxon>
        <taxon>Streptophyta</taxon>
        <taxon>Embryophyta</taxon>
        <taxon>Tracheophyta</taxon>
        <taxon>Spermatophyta</taxon>
        <taxon>Magnoliopsida</taxon>
        <taxon>eudicotyledons</taxon>
        <taxon>Gunneridae</taxon>
        <taxon>Pentapetalae</taxon>
        <taxon>rosids</taxon>
        <taxon>fabids</taxon>
        <taxon>Malpighiales</taxon>
        <taxon>Euphorbiaceae</taxon>
        <taxon>Crotonoideae</taxon>
        <taxon>Jatropheae</taxon>
        <taxon>Jatropha</taxon>
    </lineage>
</organism>
<proteinExistence type="inferred from homology"/>
<comment type="subunit">
    <text evidence="2">Monomer.</text>
</comment>
<evidence type="ECO:0000313" key="10">
    <source>
        <dbReference type="EMBL" id="KDP24992.1"/>
    </source>
</evidence>
<dbReference type="Gene3D" id="3.40.50.300">
    <property type="entry name" value="P-loop containing nucleotide triphosphate hydrolases"/>
    <property type="match status" value="1"/>
</dbReference>
<evidence type="ECO:0000256" key="8">
    <source>
        <dbReference type="RuleBase" id="RU361128"/>
    </source>
</evidence>
<dbReference type="GO" id="GO:0005524">
    <property type="term" value="F:ATP binding"/>
    <property type="evidence" value="ECO:0007669"/>
    <property type="project" value="UniProtKB-KW"/>
</dbReference>
<keyword evidence="5 8" id="KW-0418">Kinase</keyword>
<dbReference type="InterPro" id="IPR001206">
    <property type="entry name" value="Diacylglycerol_kinase_cat_dom"/>
</dbReference>
<evidence type="ECO:0000256" key="7">
    <source>
        <dbReference type="ARBA" id="ARBA00023016"/>
    </source>
</evidence>
<evidence type="ECO:0000259" key="9">
    <source>
        <dbReference type="PROSITE" id="PS50146"/>
    </source>
</evidence>
<dbReference type="PRINTS" id="PR00364">
    <property type="entry name" value="DISEASERSIST"/>
</dbReference>
<gene>
    <name evidence="10" type="ORF">JCGZ_23975</name>
</gene>
<evidence type="ECO:0000256" key="4">
    <source>
        <dbReference type="ARBA" id="ARBA00022741"/>
    </source>
</evidence>
<comment type="similarity">
    <text evidence="1 8">Belongs to the eukaryotic diacylglycerol kinase family.</text>
</comment>
<evidence type="ECO:0000256" key="6">
    <source>
        <dbReference type="ARBA" id="ARBA00022840"/>
    </source>
</evidence>
<dbReference type="SUPFAM" id="SSF52540">
    <property type="entry name" value="P-loop containing nucleoside triphosphate hydrolases"/>
    <property type="match status" value="1"/>
</dbReference>
<dbReference type="InterPro" id="IPR017438">
    <property type="entry name" value="ATP-NAD_kinase_N"/>
</dbReference>
<dbReference type="EC" id="2.7.1.107" evidence="8"/>
<dbReference type="Pfam" id="PF00931">
    <property type="entry name" value="NB-ARC"/>
    <property type="match status" value="1"/>
</dbReference>
<dbReference type="OrthoDB" id="242257at2759"/>
<dbReference type="EMBL" id="KK915001">
    <property type="protein sequence ID" value="KDP24992.1"/>
    <property type="molecule type" value="Genomic_DNA"/>
</dbReference>
<dbReference type="InterPro" id="IPR002182">
    <property type="entry name" value="NB-ARC"/>
</dbReference>
<keyword evidence="11" id="KW-1185">Reference proteome</keyword>
<evidence type="ECO:0000256" key="1">
    <source>
        <dbReference type="ARBA" id="ARBA00009280"/>
    </source>
</evidence>
<dbReference type="Pfam" id="PF00781">
    <property type="entry name" value="DAGK_cat"/>
    <property type="match status" value="1"/>
</dbReference>